<feature type="non-terminal residue" evidence="1">
    <location>
        <position position="1"/>
    </location>
</feature>
<reference evidence="1" key="1">
    <citation type="submission" date="2020-11" db="EMBL/GenBank/DDBJ databases">
        <authorList>
            <person name="Tran Van P."/>
        </authorList>
    </citation>
    <scope>NUCLEOTIDE SEQUENCE</scope>
</reference>
<gene>
    <name evidence="1" type="ORF">NMOB1V02_LOCUS12016</name>
</gene>
<organism evidence="1">
    <name type="scientific">Notodromas monacha</name>
    <dbReference type="NCBI Taxonomy" id="399045"/>
    <lineage>
        <taxon>Eukaryota</taxon>
        <taxon>Metazoa</taxon>
        <taxon>Ecdysozoa</taxon>
        <taxon>Arthropoda</taxon>
        <taxon>Crustacea</taxon>
        <taxon>Oligostraca</taxon>
        <taxon>Ostracoda</taxon>
        <taxon>Podocopa</taxon>
        <taxon>Podocopida</taxon>
        <taxon>Cypridocopina</taxon>
        <taxon>Cypridoidea</taxon>
        <taxon>Cyprididae</taxon>
        <taxon>Notodromas</taxon>
    </lineage>
</organism>
<protein>
    <submittedName>
        <fullName evidence="1">Uncharacterized protein</fullName>
    </submittedName>
</protein>
<dbReference type="EMBL" id="OA890134">
    <property type="protein sequence ID" value="CAD7284409.1"/>
    <property type="molecule type" value="Genomic_DNA"/>
</dbReference>
<accession>A0A7R9C1R5</accession>
<evidence type="ECO:0000313" key="2">
    <source>
        <dbReference type="Proteomes" id="UP000678499"/>
    </source>
</evidence>
<keyword evidence="2" id="KW-1185">Reference proteome</keyword>
<dbReference type="Proteomes" id="UP000678499">
    <property type="component" value="Unassembled WGS sequence"/>
</dbReference>
<dbReference type="EMBL" id="CAJPEX010008097">
    <property type="protein sequence ID" value="CAG0924561.1"/>
    <property type="molecule type" value="Genomic_DNA"/>
</dbReference>
<feature type="non-terminal residue" evidence="1">
    <location>
        <position position="103"/>
    </location>
</feature>
<proteinExistence type="predicted"/>
<sequence length="103" mass="11400">GVPGKCCCLEMMLLFSHEENITQHQKVTHWAFMTAGEQTGLGSHHTGTSRRWHSQVAPRLVAPITTTTTTTRTAATRLPATGCTLGSPQITTRIFEDTFFFFC</sequence>
<evidence type="ECO:0000313" key="1">
    <source>
        <dbReference type="EMBL" id="CAD7284409.1"/>
    </source>
</evidence>
<dbReference type="AlphaFoldDB" id="A0A7R9C1R5"/>
<name>A0A7R9C1R5_9CRUS</name>